<dbReference type="Gene3D" id="3.60.15.10">
    <property type="entry name" value="Ribonuclease Z/Hydroxyacylglutathione hydrolase-like"/>
    <property type="match status" value="1"/>
</dbReference>
<dbReference type="PANTHER" id="PTHR30619:SF1">
    <property type="entry name" value="RECOMBINATION PROTEIN 2"/>
    <property type="match status" value="1"/>
</dbReference>
<keyword evidence="2" id="KW-1185">Reference proteome</keyword>
<evidence type="ECO:0008006" key="3">
    <source>
        <dbReference type="Google" id="ProtNLM"/>
    </source>
</evidence>
<reference evidence="1 2" key="1">
    <citation type="submission" date="2023-03" db="EMBL/GenBank/DDBJ databases">
        <title>Diaphorobacter basophil sp. nov., isolated from a sewage-treatment plant.</title>
        <authorList>
            <person name="Yang K."/>
        </authorList>
    </citation>
    <scope>NUCLEOTIDE SEQUENCE [LARGE SCALE GENOMIC DNA]</scope>
    <source>
        <strain evidence="1 2">Y-1</strain>
    </source>
</reference>
<sequence>MTQPFFTVEMLPARHGDALWIEYGDERRTRRILIDGGPLHAWPDFAARIGKLPAGDQRIELLVITHVDTDHIEGIIRLLALPRAKWPLEPMDIWFNGYRQIEAQKDLGGREGEFLSALIHRRAFDEWNRAFGRNAVVVPGKGPLPRIALPDKDGMVLTLLSPDKAKLTAMGKRWRKDVAQWELDPGDLDAAWAQLVDEAKFHPGAELTLGPEDLTAQLRAQLKGADASAANGSSIAFLAEYAGKSCLFLADAHMKTVCASIRRLLAPGQDALRVDAVKLAHHGSRNNLTPEFMQLVDAEHFLFSSNGDKFKHPDAQAVQAVIHGARRKPTLWFNYRSAFNERWEAGSQAANAAYATRYPAPGAAGITVPLLA</sequence>
<dbReference type="Proteomes" id="UP001303211">
    <property type="component" value="Chromosome"/>
</dbReference>
<dbReference type="RefSeq" id="WP_317703053.1">
    <property type="nucleotide sequence ID" value="NZ_CP136921.1"/>
</dbReference>
<dbReference type="EMBL" id="CP136921">
    <property type="protein sequence ID" value="WOO33688.1"/>
    <property type="molecule type" value="Genomic_DNA"/>
</dbReference>
<organism evidence="1 2">
    <name type="scientific">Diaphorobacter limosus</name>
    <dbReference type="NCBI Taxonomy" id="3036128"/>
    <lineage>
        <taxon>Bacteria</taxon>
        <taxon>Pseudomonadati</taxon>
        <taxon>Pseudomonadota</taxon>
        <taxon>Betaproteobacteria</taxon>
        <taxon>Burkholderiales</taxon>
        <taxon>Comamonadaceae</taxon>
        <taxon>Diaphorobacter</taxon>
    </lineage>
</organism>
<accession>A0ABZ0J6J4</accession>
<dbReference type="InterPro" id="IPR036866">
    <property type="entry name" value="RibonucZ/Hydroxyglut_hydro"/>
</dbReference>
<evidence type="ECO:0000313" key="2">
    <source>
        <dbReference type="Proteomes" id="UP001303211"/>
    </source>
</evidence>
<name>A0ABZ0J6J4_9BURK</name>
<dbReference type="SUPFAM" id="SSF56281">
    <property type="entry name" value="Metallo-hydrolase/oxidoreductase"/>
    <property type="match status" value="1"/>
</dbReference>
<evidence type="ECO:0000313" key="1">
    <source>
        <dbReference type="EMBL" id="WOO33688.1"/>
    </source>
</evidence>
<dbReference type="PANTHER" id="PTHR30619">
    <property type="entry name" value="DNA INTERNALIZATION/COMPETENCE PROTEIN COMEC/REC2"/>
    <property type="match status" value="1"/>
</dbReference>
<gene>
    <name evidence="1" type="ORF">P4826_06355</name>
</gene>
<protein>
    <recommendedName>
        <fullName evidence="3">MBL fold metallo-hydrolase</fullName>
    </recommendedName>
</protein>
<proteinExistence type="predicted"/>
<dbReference type="InterPro" id="IPR052159">
    <property type="entry name" value="Competence_DNA_uptake"/>
</dbReference>